<dbReference type="InterPro" id="IPR011009">
    <property type="entry name" value="Kinase-like_dom_sf"/>
</dbReference>
<keyword evidence="1" id="KW-0723">Serine/threonine-protein kinase</keyword>
<dbReference type="GO" id="GO:0005634">
    <property type="term" value="C:nucleus"/>
    <property type="evidence" value="ECO:0007669"/>
    <property type="project" value="TreeGrafter"/>
</dbReference>
<name>A0A5A9N2V8_9TELE</name>
<dbReference type="Gene3D" id="1.10.510.10">
    <property type="entry name" value="Transferase(Phosphotransferase) domain 1"/>
    <property type="match status" value="1"/>
</dbReference>
<keyword evidence="3 6" id="KW-0547">Nucleotide-binding</keyword>
<dbReference type="GO" id="GO:0033316">
    <property type="term" value="P:meiotic spindle assembly checkpoint signaling"/>
    <property type="evidence" value="ECO:0007669"/>
    <property type="project" value="TreeGrafter"/>
</dbReference>
<dbReference type="GO" id="GO:0034501">
    <property type="term" value="P:protein localization to kinetochore"/>
    <property type="evidence" value="ECO:0007669"/>
    <property type="project" value="TreeGrafter"/>
</dbReference>
<evidence type="ECO:0000256" key="4">
    <source>
        <dbReference type="ARBA" id="ARBA00022777"/>
    </source>
</evidence>
<keyword evidence="4 9" id="KW-0418">Kinase</keyword>
<dbReference type="InterPro" id="IPR009991">
    <property type="entry name" value="DCTN3"/>
</dbReference>
<gene>
    <name evidence="9" type="ORF">E1301_Tti017089</name>
</gene>
<dbReference type="FunFam" id="1.25.40.10:FF:000101">
    <property type="entry name" value="Dual specificity protein kinase TTK"/>
    <property type="match status" value="2"/>
</dbReference>
<evidence type="ECO:0000259" key="8">
    <source>
        <dbReference type="PROSITE" id="PS50011"/>
    </source>
</evidence>
<dbReference type="SUPFAM" id="SSF56112">
    <property type="entry name" value="Protein kinase-like (PK-like)"/>
    <property type="match status" value="1"/>
</dbReference>
<dbReference type="CDD" id="cd14131">
    <property type="entry name" value="PKc_Mps1"/>
    <property type="match status" value="1"/>
</dbReference>
<evidence type="ECO:0000256" key="6">
    <source>
        <dbReference type="PROSITE-ProRule" id="PRU10141"/>
    </source>
</evidence>
<dbReference type="SMART" id="SM00220">
    <property type="entry name" value="S_TKc"/>
    <property type="match status" value="1"/>
</dbReference>
<sequence length="1098" mass="124251">MRSYVYEEFVNPEGSFCEVEDLLKYLDPQFTDFIAVPDAMKLEFILAEEQFLRSQAALLEQVHNLQPLLDSNHIKAVPELTNKVQRLSQIHIQQQDQNGELSSEVKKLFEEYNKMCIKMDEEESTERQMQIAMLCQRLAKMKQLFNDDDTDYINQAISSNSPDTCRTFLTNLEKKGNLQTDASLVTKLIDCYTRVFSSMPLGKYSQNESYAKMLVRFAQLKAIQDVNDAQASFDIARSHCKDFAFVHIAYAQFELLQGNVKRCSSILQKAFEMNSKPRHLLEAAVRNLNSGKRQLISNEDKENISMSAHERTSRRSNETCDLQASFGFFVLNDQKFSPQEENMPVWRSGSQQRRNVLGERLPMGPLSIPENETSDSENVQKPEASSFSSSFSRHIQGSNVRSTFLLCSSKKGTPDGDSYSLNLKNVVNIMSSLYVTLIYGCTELLQERKESSRMEDTIDINQFIGSNTPTDCEKFLRNLEMRGDPQSDPAFLSRLLDCYAKVFAKFPLAKHSKLECYARMLLRFAELKGIEDSEEAQDHFNIARSHCKVFAFVHVAHAQFELSQGNFRKSSMILQKALSSNAQPADLLHAAIRFLKSGKTRLLSAEDQESNPGIVKFGQSFLTLGALCVNHIMCSFLQLRSVNNENSIPHLLTSFVIKGFSTRTRNEEDQKPPAGAISMFHATRTPVPRIHSTLSFQTPNNKDPNANNFVTPVVKQRPVIVSVPSTAQKMGHTQLPCTPQSQVSYIQQSSQPSASAFSNESITIKGKQFFIFKMIGRGGSSKVYQVFDQKKHTYALKYVNLEEADAQAVESYKNEIEHLNHLQQYSDQIIKLYDYEITSSYIYMLMECGHLDLNTWLRNRKSVNPLDRKCYWRNMLEAVHTIHKHGIVHSDLKPANFVIVDASLKLIDFGIANRIQPDMTSIMKDSQVGTLNYMPPEAIKDTSSNGRPGSKISPKGDVWSLGCILYYMTYGKTPFQNITNQITKIHAIIDPSHEIDFPDIPEKDLLDVVKVCEYFPVLNSHLWTVYCAVPNINPLSFFRGPQSEPCNGDLKRILNELAALQSPNSIARAASNLAKMCNSGQKLDVSECVKTSSQAGHK</sequence>
<protein>
    <submittedName>
        <fullName evidence="9">Dual specificity protein kinase</fullName>
    </submittedName>
</protein>
<dbReference type="GO" id="GO:0005869">
    <property type="term" value="C:dynactin complex"/>
    <property type="evidence" value="ECO:0007669"/>
    <property type="project" value="InterPro"/>
</dbReference>
<reference evidence="9 10" key="1">
    <citation type="journal article" date="2019" name="Mol. Ecol. Resour.">
        <title>Chromosome-level genome assembly of Triplophysa tibetana, a fish adapted to the harsh high-altitude environment of the Tibetan Plateau.</title>
        <authorList>
            <person name="Yang X."/>
            <person name="Liu H."/>
            <person name="Ma Z."/>
            <person name="Zou Y."/>
            <person name="Zou M."/>
            <person name="Mao Y."/>
            <person name="Li X."/>
            <person name="Wang H."/>
            <person name="Chen T."/>
            <person name="Wang W."/>
            <person name="Yang R."/>
        </authorList>
    </citation>
    <scope>NUCLEOTIDE SEQUENCE [LARGE SCALE GENOMIC DNA]</scope>
    <source>
        <strain evidence="9">TTIB1903HZAU</strain>
        <tissue evidence="9">Muscle</tissue>
    </source>
</reference>
<keyword evidence="5 6" id="KW-0067">ATP-binding</keyword>
<dbReference type="Gene3D" id="3.30.200.20">
    <property type="entry name" value="Phosphorylase Kinase, domain 1"/>
    <property type="match status" value="1"/>
</dbReference>
<dbReference type="InterPro" id="IPR000719">
    <property type="entry name" value="Prot_kinase_dom"/>
</dbReference>
<accession>A0A5A9N2V8</accession>
<feature type="region of interest" description="Disordered" evidence="7">
    <location>
        <begin position="361"/>
        <end position="392"/>
    </location>
</feature>
<dbReference type="GO" id="GO:0061640">
    <property type="term" value="P:cytoskeleton-dependent cytokinesis"/>
    <property type="evidence" value="ECO:0007669"/>
    <property type="project" value="InterPro"/>
</dbReference>
<dbReference type="GO" id="GO:0000776">
    <property type="term" value="C:kinetochore"/>
    <property type="evidence" value="ECO:0007669"/>
    <property type="project" value="TreeGrafter"/>
</dbReference>
<dbReference type="Pfam" id="PF00069">
    <property type="entry name" value="Pkinase"/>
    <property type="match status" value="1"/>
</dbReference>
<dbReference type="EMBL" id="SOYY01000024">
    <property type="protein sequence ID" value="KAA0702857.1"/>
    <property type="molecule type" value="Genomic_DNA"/>
</dbReference>
<dbReference type="GO" id="GO:0098813">
    <property type="term" value="P:nuclear chromosome segregation"/>
    <property type="evidence" value="ECO:0007669"/>
    <property type="project" value="UniProtKB-ARBA"/>
</dbReference>
<keyword evidence="2" id="KW-0808">Transferase</keyword>
<proteinExistence type="predicted"/>
<dbReference type="Proteomes" id="UP000324632">
    <property type="component" value="Chromosome 24"/>
</dbReference>
<dbReference type="FunFam" id="3.30.200.20:FF:000131">
    <property type="entry name" value="Dual specificity protein kinase TTK"/>
    <property type="match status" value="1"/>
</dbReference>
<dbReference type="PROSITE" id="PS50011">
    <property type="entry name" value="PROTEIN_KINASE_DOM"/>
    <property type="match status" value="1"/>
</dbReference>
<feature type="binding site" evidence="6">
    <location>
        <position position="797"/>
    </location>
    <ligand>
        <name>ATP</name>
        <dbReference type="ChEBI" id="CHEBI:30616"/>
    </ligand>
</feature>
<evidence type="ECO:0000256" key="2">
    <source>
        <dbReference type="ARBA" id="ARBA00022679"/>
    </source>
</evidence>
<dbReference type="PANTHER" id="PTHR22974">
    <property type="entry name" value="MIXED LINEAGE PROTEIN KINASE"/>
    <property type="match status" value="1"/>
</dbReference>
<dbReference type="InterPro" id="IPR017441">
    <property type="entry name" value="Protein_kinase_ATP_BS"/>
</dbReference>
<comment type="caution">
    <text evidence="9">The sequence shown here is derived from an EMBL/GenBank/DDBJ whole genome shotgun (WGS) entry which is preliminary data.</text>
</comment>
<dbReference type="SUPFAM" id="SSF48452">
    <property type="entry name" value="TPR-like"/>
    <property type="match status" value="1"/>
</dbReference>
<evidence type="ECO:0000256" key="3">
    <source>
        <dbReference type="ARBA" id="ARBA00022741"/>
    </source>
</evidence>
<dbReference type="InterPro" id="IPR027084">
    <property type="entry name" value="Mps1_cat"/>
</dbReference>
<keyword evidence="10" id="KW-1185">Reference proteome</keyword>
<dbReference type="PROSITE" id="PS00107">
    <property type="entry name" value="PROTEIN_KINASE_ATP"/>
    <property type="match status" value="1"/>
</dbReference>
<feature type="domain" description="Protein kinase" evidence="8">
    <location>
        <begin position="769"/>
        <end position="1058"/>
    </location>
</feature>
<evidence type="ECO:0000313" key="10">
    <source>
        <dbReference type="Proteomes" id="UP000324632"/>
    </source>
</evidence>
<dbReference type="GO" id="GO:0004674">
    <property type="term" value="F:protein serine/threonine kinase activity"/>
    <property type="evidence" value="ECO:0007669"/>
    <property type="project" value="UniProtKB-KW"/>
</dbReference>
<dbReference type="GO" id="GO:0007094">
    <property type="term" value="P:mitotic spindle assembly checkpoint signaling"/>
    <property type="evidence" value="ECO:0007669"/>
    <property type="project" value="TreeGrafter"/>
</dbReference>
<evidence type="ECO:0000256" key="5">
    <source>
        <dbReference type="ARBA" id="ARBA00022840"/>
    </source>
</evidence>
<dbReference type="Gene3D" id="1.25.40.10">
    <property type="entry name" value="Tetratricopeptide repeat domain"/>
    <property type="match status" value="2"/>
</dbReference>
<dbReference type="PROSITE" id="PS00108">
    <property type="entry name" value="PROTEIN_KINASE_ST"/>
    <property type="match status" value="1"/>
</dbReference>
<dbReference type="InterPro" id="IPR011990">
    <property type="entry name" value="TPR-like_helical_dom_sf"/>
</dbReference>
<dbReference type="GO" id="GO:0004712">
    <property type="term" value="F:protein serine/threonine/tyrosine kinase activity"/>
    <property type="evidence" value="ECO:0007669"/>
    <property type="project" value="TreeGrafter"/>
</dbReference>
<dbReference type="Pfam" id="PF07426">
    <property type="entry name" value="Dynactin_p22"/>
    <property type="match status" value="1"/>
</dbReference>
<dbReference type="PANTHER" id="PTHR22974:SF21">
    <property type="entry name" value="DUAL SPECIFICITY PROTEIN KINASE TTK"/>
    <property type="match status" value="1"/>
</dbReference>
<evidence type="ECO:0000256" key="7">
    <source>
        <dbReference type="SAM" id="MobiDB-lite"/>
    </source>
</evidence>
<evidence type="ECO:0000313" key="9">
    <source>
        <dbReference type="EMBL" id="KAA0702857.1"/>
    </source>
</evidence>
<dbReference type="AlphaFoldDB" id="A0A5A9N2V8"/>
<dbReference type="GO" id="GO:0005524">
    <property type="term" value="F:ATP binding"/>
    <property type="evidence" value="ECO:0007669"/>
    <property type="project" value="UniProtKB-UniRule"/>
</dbReference>
<organism evidence="9 10">
    <name type="scientific">Triplophysa tibetana</name>
    <dbReference type="NCBI Taxonomy" id="1572043"/>
    <lineage>
        <taxon>Eukaryota</taxon>
        <taxon>Metazoa</taxon>
        <taxon>Chordata</taxon>
        <taxon>Craniata</taxon>
        <taxon>Vertebrata</taxon>
        <taxon>Euteleostomi</taxon>
        <taxon>Actinopterygii</taxon>
        <taxon>Neopterygii</taxon>
        <taxon>Teleostei</taxon>
        <taxon>Ostariophysi</taxon>
        <taxon>Cypriniformes</taxon>
        <taxon>Nemacheilidae</taxon>
        <taxon>Triplophysa</taxon>
    </lineage>
</organism>
<evidence type="ECO:0000256" key="1">
    <source>
        <dbReference type="ARBA" id="ARBA00022527"/>
    </source>
</evidence>
<dbReference type="InterPro" id="IPR008271">
    <property type="entry name" value="Ser/Thr_kinase_AS"/>
</dbReference>